<evidence type="ECO:0000259" key="1">
    <source>
        <dbReference type="PROSITE" id="PS50878"/>
    </source>
</evidence>
<comment type="caution">
    <text evidence="2">The sequence shown here is derived from an EMBL/GenBank/DDBJ whole genome shotgun (WGS) entry which is preliminary data.</text>
</comment>
<dbReference type="PANTHER" id="PTHR31635:SF196">
    <property type="entry name" value="REVERSE TRANSCRIPTASE DOMAIN-CONTAINING PROTEIN-RELATED"/>
    <property type="match status" value="1"/>
</dbReference>
<evidence type="ECO:0000313" key="2">
    <source>
        <dbReference type="EMBL" id="KAL3694179.1"/>
    </source>
</evidence>
<dbReference type="AlphaFoldDB" id="A0ABD3HU00"/>
<gene>
    <name evidence="2" type="ORF">R1sor_007830</name>
</gene>
<accession>A0ABD3HU00</accession>
<keyword evidence="3" id="KW-1185">Reference proteome</keyword>
<dbReference type="SUPFAM" id="SSF56219">
    <property type="entry name" value="DNase I-like"/>
    <property type="match status" value="1"/>
</dbReference>
<dbReference type="Pfam" id="PF00078">
    <property type="entry name" value="RVT_1"/>
    <property type="match status" value="1"/>
</dbReference>
<dbReference type="CDD" id="cd01650">
    <property type="entry name" value="RT_nLTR_like"/>
    <property type="match status" value="1"/>
</dbReference>
<proteinExistence type="predicted"/>
<dbReference type="InterPro" id="IPR036691">
    <property type="entry name" value="Endo/exonu/phosph_ase_sf"/>
</dbReference>
<dbReference type="PROSITE" id="PS50878">
    <property type="entry name" value="RT_POL"/>
    <property type="match status" value="1"/>
</dbReference>
<dbReference type="Gene3D" id="3.60.10.10">
    <property type="entry name" value="Endonuclease/exonuclease/phosphatase"/>
    <property type="match status" value="1"/>
</dbReference>
<name>A0ABD3HU00_9MARC</name>
<dbReference type="PANTHER" id="PTHR31635">
    <property type="entry name" value="REVERSE TRANSCRIPTASE DOMAIN-CONTAINING PROTEIN-RELATED"/>
    <property type="match status" value="1"/>
</dbReference>
<protein>
    <recommendedName>
        <fullName evidence="1">Reverse transcriptase domain-containing protein</fullName>
    </recommendedName>
</protein>
<evidence type="ECO:0000313" key="3">
    <source>
        <dbReference type="Proteomes" id="UP001633002"/>
    </source>
</evidence>
<dbReference type="EMBL" id="JBJQOH010000003">
    <property type="protein sequence ID" value="KAL3694179.1"/>
    <property type="molecule type" value="Genomic_DNA"/>
</dbReference>
<dbReference type="Proteomes" id="UP001633002">
    <property type="component" value="Unassembled WGS sequence"/>
</dbReference>
<sequence length="631" mass="72025">MGGEDRIKAIQTWLRSNGKGTLALALQELKAREENLDFNIRRVIQEAEVVVDYSESDRGGAALVMDPRVKVLNKGVRGDSSCAWAIVEIQGVKMGLASVYTSHDNSEKYELYRWLDSLDQELGWLMLGDWNTVLATIDSAGPTAVLKGSAKEQWLELDQQRRLSDLYKLAEHKHGPRFTRQALRGGRFDQSRLDRVYTTKGGKWIKEVKDITHDANEALSDHIPVYVNIILRAPSRCMAGKRSSYLKLDIDTMKNPQQKAVIKEAWESGWVLTQDPILAWEMAWGRVREVYKTFRREDREWISELQSLQGKLAAARQNIQEYSTTADRVSLVALEREVHDGELLEANILRIRCRNQWLKEGDDCTKYFFQNHTSVIKLLSNGGERRLLKNWRPISLLTFTYKLIGKILAERLKVFLPKLVDQDQTGFIEGRNIMDNVLSIKLCQDLTHITEEASVFCQLDFDKAFDMVQHKYLWETMRTMGFHYKFIQMVSMLVGGGKAKVYLNGRFTKTISLERGVRQVCPVSPLLFTISTQPLMCLLREEERLGRLKGVSVPKGRPLLHKLFADDSGVAIAGSEQNFSVLKQTIEQFERIAGARLNISKSIILPMVLDRSEAWLSQTGCRVLGQQEISI</sequence>
<dbReference type="InterPro" id="IPR000477">
    <property type="entry name" value="RT_dom"/>
</dbReference>
<organism evidence="2 3">
    <name type="scientific">Riccia sorocarpa</name>
    <dbReference type="NCBI Taxonomy" id="122646"/>
    <lineage>
        <taxon>Eukaryota</taxon>
        <taxon>Viridiplantae</taxon>
        <taxon>Streptophyta</taxon>
        <taxon>Embryophyta</taxon>
        <taxon>Marchantiophyta</taxon>
        <taxon>Marchantiopsida</taxon>
        <taxon>Marchantiidae</taxon>
        <taxon>Marchantiales</taxon>
        <taxon>Ricciaceae</taxon>
        <taxon>Riccia</taxon>
    </lineage>
</organism>
<feature type="domain" description="Reverse transcriptase" evidence="1">
    <location>
        <begin position="360"/>
        <end position="620"/>
    </location>
</feature>
<reference evidence="2 3" key="1">
    <citation type="submission" date="2024-09" db="EMBL/GenBank/DDBJ databases">
        <title>Chromosome-scale assembly of Riccia sorocarpa.</title>
        <authorList>
            <person name="Paukszto L."/>
        </authorList>
    </citation>
    <scope>NUCLEOTIDE SEQUENCE [LARGE SCALE GENOMIC DNA]</scope>
    <source>
        <strain evidence="2">LP-2024</strain>
        <tissue evidence="2">Aerial parts of the thallus</tissue>
    </source>
</reference>